<dbReference type="SUPFAM" id="SSF57603">
    <property type="entry name" value="FnI-like domain"/>
    <property type="match status" value="1"/>
</dbReference>
<keyword evidence="2" id="KW-0812">Transmembrane</keyword>
<evidence type="ECO:0000256" key="2">
    <source>
        <dbReference type="SAM" id="Phobius"/>
    </source>
</evidence>
<keyword evidence="2" id="KW-0472">Membrane</keyword>
<accession>L7MEY1</accession>
<evidence type="ECO:0000256" key="1">
    <source>
        <dbReference type="SAM" id="MobiDB-lite"/>
    </source>
</evidence>
<dbReference type="PANTHER" id="PTHR15256:SF6">
    <property type="entry name" value="INTEGRAL MEMBRANE PROTEIN DGCR2_IDD"/>
    <property type="match status" value="1"/>
</dbReference>
<organism evidence="4">
    <name type="scientific">Rhipicephalus pulchellus</name>
    <name type="common">Yellow backed tick</name>
    <name type="synonym">Dermacentor pulchellus</name>
    <dbReference type="NCBI Taxonomy" id="72859"/>
    <lineage>
        <taxon>Eukaryota</taxon>
        <taxon>Metazoa</taxon>
        <taxon>Ecdysozoa</taxon>
        <taxon>Arthropoda</taxon>
        <taxon>Chelicerata</taxon>
        <taxon>Arachnida</taxon>
        <taxon>Acari</taxon>
        <taxon>Parasitiformes</taxon>
        <taxon>Ixodida</taxon>
        <taxon>Ixodoidea</taxon>
        <taxon>Ixodidae</taxon>
        <taxon>Rhipicephalinae</taxon>
        <taxon>Rhipicephalus</taxon>
        <taxon>Rhipicephalus</taxon>
    </lineage>
</organism>
<feature type="compositionally biased region" description="Basic residues" evidence="1">
    <location>
        <begin position="395"/>
        <end position="409"/>
    </location>
</feature>
<dbReference type="GO" id="GO:0016020">
    <property type="term" value="C:membrane"/>
    <property type="evidence" value="ECO:0007669"/>
    <property type="project" value="TreeGrafter"/>
</dbReference>
<feature type="compositionally biased region" description="Low complexity" evidence="1">
    <location>
        <begin position="596"/>
        <end position="605"/>
    </location>
</feature>
<feature type="compositionally biased region" description="Basic and acidic residues" evidence="1">
    <location>
        <begin position="671"/>
        <end position="687"/>
    </location>
</feature>
<reference evidence="4" key="1">
    <citation type="submission" date="2012-11" db="EMBL/GenBank/DDBJ databases">
        <authorList>
            <person name="Lucero-Rivera Y.E."/>
            <person name="Tovar-Ramirez D."/>
        </authorList>
    </citation>
    <scope>NUCLEOTIDE SEQUENCE</scope>
    <source>
        <tissue evidence="4">Salivary gland</tissue>
    </source>
</reference>
<name>L7MEY1_RHIPC</name>
<feature type="compositionally biased region" description="Polar residues" evidence="1">
    <location>
        <begin position="448"/>
        <end position="459"/>
    </location>
</feature>
<keyword evidence="2" id="KW-1133">Transmembrane helix</keyword>
<feature type="non-terminal residue" evidence="4">
    <location>
        <position position="1"/>
    </location>
</feature>
<feature type="compositionally biased region" description="Basic residues" evidence="1">
    <location>
        <begin position="491"/>
        <end position="500"/>
    </location>
</feature>
<dbReference type="InterPro" id="IPR042378">
    <property type="entry name" value="IDD"/>
</dbReference>
<feature type="domain" description="VWFC" evidence="3">
    <location>
        <begin position="32"/>
        <end position="97"/>
    </location>
</feature>
<proteinExistence type="evidence at transcript level"/>
<dbReference type="EMBL" id="GACK01002273">
    <property type="protein sequence ID" value="JAA62761.1"/>
    <property type="molecule type" value="mRNA"/>
</dbReference>
<reference evidence="4" key="2">
    <citation type="journal article" date="2015" name="J. Proteomics">
        <title>Sexual differences in the sialomes of the zebra tick, Rhipicephalus pulchellus.</title>
        <authorList>
            <person name="Tan A.W."/>
            <person name="Francischetti I.M."/>
            <person name="Slovak M."/>
            <person name="Kini R.M."/>
            <person name="Ribeiro J.M."/>
        </authorList>
    </citation>
    <scope>NUCLEOTIDE SEQUENCE</scope>
    <source>
        <tissue evidence="4">Salivary gland</tissue>
    </source>
</reference>
<dbReference type="InterPro" id="IPR001007">
    <property type="entry name" value="VWF_dom"/>
</dbReference>
<feature type="compositionally biased region" description="Low complexity" evidence="1">
    <location>
        <begin position="244"/>
        <end position="254"/>
    </location>
</feature>
<evidence type="ECO:0000313" key="4">
    <source>
        <dbReference type="EMBL" id="JAA62761.1"/>
    </source>
</evidence>
<dbReference type="AlphaFoldDB" id="L7MEY1"/>
<sequence length="698" mass="73925">LTGPSPRKLANLGTRPRQKTAAVMMDGLPLPGGCVDRRGTPVEHGDRYTPEGKDPCEQCTCQRGRPDSCSITSCYPPAHCHQPYLRGSGECCDYACNGTTLGSPDGADVQSATTLGLRMVASTVASFLIVALLLFMIHRLRKRRLLVMIRRLNGCREAASLEEACLARQLALEEQGVGFLGGFCPDPPPPYTFWKPPEAYVPPGEAPPPYDAPPALIERQQEVAPNPIEPPPRVASATPPLLCGGSSTSSETGEPPQQQRAIRSDAYYEDGLRHVTVVLVGDQAARRRLSHCEPSVRRLVQDGDKRLSLQGPPPNQNNNVYPDPTSWGGEGEEGGSETSSSCTASVDDRQGAFSPTSSESSASADAPEVGQVPQPSTATAADPPKARHPLDRTLQRLKRFSMPKRKASKKASAAGASSSAEGIATSCCLGHGSGVASDKNRTGEPKATGSSAQGNQQLPESGVGLERLSAPPTEARHSSATRQETAEDKVTRKKTGKRKLFSLPSWESSVLRRVPEGCSEARDSLDARVAPEAATPAVGSGVAATRPSSLDLPTATSTPKNVASACPVVITVKCRPVRTEPPSSGATDRRAESPHSSSSAASASSKTNKQRTPEVTGASPKPNGSVTVQPYVEAVHTIPRQSVARQVARLEAQGFRPPDASCTLQKHCRSASHDSRCQERLHSKTREGQSALQPAAPF</sequence>
<dbReference type="PANTHER" id="PTHR15256">
    <property type="entry name" value="INTEGRAL MEMBRANE PROTEIN DGCR2/IDD"/>
    <property type="match status" value="1"/>
</dbReference>
<feature type="compositionally biased region" description="Low complexity" evidence="1">
    <location>
        <begin position="352"/>
        <end position="366"/>
    </location>
</feature>
<dbReference type="PROSITE" id="PS50184">
    <property type="entry name" value="VWFC_2"/>
    <property type="match status" value="1"/>
</dbReference>
<feature type="compositionally biased region" description="Basic and acidic residues" evidence="1">
    <location>
        <begin position="513"/>
        <end position="526"/>
    </location>
</feature>
<feature type="region of interest" description="Disordered" evidence="1">
    <location>
        <begin position="296"/>
        <end position="630"/>
    </location>
</feature>
<feature type="compositionally biased region" description="Basic and acidic residues" evidence="1">
    <location>
        <begin position="296"/>
        <end position="307"/>
    </location>
</feature>
<feature type="region of interest" description="Disordered" evidence="1">
    <location>
        <begin position="666"/>
        <end position="698"/>
    </location>
</feature>
<feature type="compositionally biased region" description="Low complexity" evidence="1">
    <location>
        <begin position="410"/>
        <end position="420"/>
    </location>
</feature>
<feature type="compositionally biased region" description="Basic and acidic residues" evidence="1">
    <location>
        <begin position="384"/>
        <end position="394"/>
    </location>
</feature>
<protein>
    <submittedName>
        <fullName evidence="4">Putative integral membrane protein dgcr2/idd</fullName>
    </submittedName>
</protein>
<evidence type="ECO:0000259" key="3">
    <source>
        <dbReference type="PROSITE" id="PS50184"/>
    </source>
</evidence>
<feature type="region of interest" description="Disordered" evidence="1">
    <location>
        <begin position="225"/>
        <end position="260"/>
    </location>
</feature>
<feature type="transmembrane region" description="Helical" evidence="2">
    <location>
        <begin position="119"/>
        <end position="140"/>
    </location>
</feature>